<dbReference type="PANTHER" id="PTHR10981:SF0">
    <property type="entry name" value="BATTENIN"/>
    <property type="match status" value="1"/>
</dbReference>
<dbReference type="Proteomes" id="UP000001593">
    <property type="component" value="Unassembled WGS sequence"/>
</dbReference>
<feature type="transmembrane region" description="Helical" evidence="7">
    <location>
        <begin position="67"/>
        <end position="89"/>
    </location>
</feature>
<feature type="transmembrane region" description="Helical" evidence="7">
    <location>
        <begin position="365"/>
        <end position="384"/>
    </location>
</feature>
<evidence type="ECO:0000256" key="6">
    <source>
        <dbReference type="ARBA" id="ARBA00023136"/>
    </source>
</evidence>
<dbReference type="OMA" id="FLFESWY"/>
<dbReference type="Gene3D" id="1.20.1250.20">
    <property type="entry name" value="MFS general substrate transporter like domains"/>
    <property type="match status" value="1"/>
</dbReference>
<dbReference type="PhylomeDB" id="A7RK67"/>
<dbReference type="PANTHER" id="PTHR10981">
    <property type="entry name" value="BATTENIN"/>
    <property type="match status" value="1"/>
</dbReference>
<reference evidence="8 9" key="1">
    <citation type="journal article" date="2007" name="Science">
        <title>Sea anemone genome reveals ancestral eumetazoan gene repertoire and genomic organization.</title>
        <authorList>
            <person name="Putnam N.H."/>
            <person name="Srivastava M."/>
            <person name="Hellsten U."/>
            <person name="Dirks B."/>
            <person name="Chapman J."/>
            <person name="Salamov A."/>
            <person name="Terry A."/>
            <person name="Shapiro H."/>
            <person name="Lindquist E."/>
            <person name="Kapitonov V.V."/>
            <person name="Jurka J."/>
            <person name="Genikhovich G."/>
            <person name="Grigoriev I.V."/>
            <person name="Lucas S.M."/>
            <person name="Steele R.E."/>
            <person name="Finnerty J.R."/>
            <person name="Technau U."/>
            <person name="Martindale M.Q."/>
            <person name="Rokhsar D.S."/>
        </authorList>
    </citation>
    <scope>NUCLEOTIDE SEQUENCE [LARGE SCALE GENOMIC DNA]</scope>
    <source>
        <strain evidence="9">CH2 X CH6</strain>
    </source>
</reference>
<keyword evidence="3" id="KW-0813">Transport</keyword>
<dbReference type="OrthoDB" id="5965864at2759"/>
<dbReference type="eggNOG" id="KOG3880">
    <property type="taxonomic scope" value="Eukaryota"/>
</dbReference>
<keyword evidence="9" id="KW-1185">Reference proteome</keyword>
<dbReference type="GO" id="GO:0012505">
    <property type="term" value="C:endomembrane system"/>
    <property type="evidence" value="ECO:0007669"/>
    <property type="project" value="UniProtKB-SubCell"/>
</dbReference>
<feature type="transmembrane region" description="Helical" evidence="7">
    <location>
        <begin position="28"/>
        <end position="47"/>
    </location>
</feature>
<dbReference type="InterPro" id="IPR003492">
    <property type="entry name" value="Battenin_disease_Cln3"/>
</dbReference>
<evidence type="ECO:0000256" key="5">
    <source>
        <dbReference type="ARBA" id="ARBA00022989"/>
    </source>
</evidence>
<evidence type="ECO:0000256" key="1">
    <source>
        <dbReference type="ARBA" id="ARBA00004127"/>
    </source>
</evidence>
<name>A7RK67_NEMVE</name>
<comment type="similarity">
    <text evidence="2 7">Belongs to the battenin family.</text>
</comment>
<evidence type="ECO:0000256" key="7">
    <source>
        <dbReference type="RuleBase" id="RU361113"/>
    </source>
</evidence>
<dbReference type="InterPro" id="IPR036259">
    <property type="entry name" value="MFS_trans_sf"/>
</dbReference>
<evidence type="ECO:0000256" key="3">
    <source>
        <dbReference type="ARBA" id="ARBA00022448"/>
    </source>
</evidence>
<dbReference type="PRINTS" id="PR01315">
    <property type="entry name" value="BATTENIN"/>
</dbReference>
<gene>
    <name evidence="8" type="ORF">NEMVEDRAFT_v1g236423</name>
</gene>
<feature type="transmembrane region" description="Helical" evidence="7">
    <location>
        <begin position="303"/>
        <end position="327"/>
    </location>
</feature>
<evidence type="ECO:0000313" key="8">
    <source>
        <dbReference type="EMBL" id="EDO48193.1"/>
    </source>
</evidence>
<evidence type="ECO:0000313" key="9">
    <source>
        <dbReference type="Proteomes" id="UP000001593"/>
    </source>
</evidence>
<dbReference type="EMBL" id="DS469515">
    <property type="protein sequence ID" value="EDO48193.1"/>
    <property type="molecule type" value="Genomic_DNA"/>
</dbReference>
<feature type="transmembrane region" description="Helical" evidence="7">
    <location>
        <begin position="182"/>
        <end position="201"/>
    </location>
</feature>
<feature type="transmembrane region" description="Helical" evidence="7">
    <location>
        <begin position="339"/>
        <end position="359"/>
    </location>
</feature>
<proteinExistence type="inferred from homology"/>
<feature type="transmembrane region" description="Helical" evidence="7">
    <location>
        <begin position="149"/>
        <end position="170"/>
    </location>
</feature>
<dbReference type="GO" id="GO:0005773">
    <property type="term" value="C:vacuole"/>
    <property type="evidence" value="ECO:0000318"/>
    <property type="project" value="GO_Central"/>
</dbReference>
<protein>
    <recommendedName>
        <fullName evidence="7">Battenin</fullName>
    </recommendedName>
</protein>
<keyword evidence="7" id="KW-0458">Lysosome</keyword>
<sequence length="459" mass="51081">MPSTIWERFRQALCKLVPSKEYEKKANATVSTADVLVFLVFGTLSFFNQEMLYTAAEDILSGRKLPTASIFVTFITPLMAVKILCPWFIQRVPYLVKTLLITTFMIVGILIIVYAESTKLKLLGIAMNAMATGASELVFLSLTSFYPQICISSFVAGTGLSSLVAPLYYTGVTTWSCVPPKTAILITAPWSILIMIAYAILNKEPIANSPCSSPSLGKRSKGVSYEKIESDGSSEDEELTEFDQTKLSLTRPLDCKEKGLAAWKIFPFMLPLFFSFFAEYLITSSVVTTVSFPGSGIRPRDHYLYYSLSYRIGKFVGRSYLFFISLFGDFSRFLLCRHTWIFALINLILLMFFALESWYHFVPGIGLIIVMCSAVGLVSGLIVLHSPHAVASVTETREREFAFGLLTLGNAIGAFSAGLVGLGVEPFLQSECKMHFISEQMYCFTRHRNATGWSSNIHC</sequence>
<keyword evidence="6 7" id="KW-0472">Membrane</keyword>
<dbReference type="GO" id="GO:0005765">
    <property type="term" value="C:lysosomal membrane"/>
    <property type="evidence" value="ECO:0007669"/>
    <property type="project" value="UniProtKB-SubCell"/>
</dbReference>
<evidence type="ECO:0000256" key="4">
    <source>
        <dbReference type="ARBA" id="ARBA00022692"/>
    </source>
</evidence>
<dbReference type="HOGENOM" id="CLU_029663_2_0_1"/>
<dbReference type="Pfam" id="PF02487">
    <property type="entry name" value="CLN3"/>
    <property type="match status" value="1"/>
</dbReference>
<organism evidence="8 9">
    <name type="scientific">Nematostella vectensis</name>
    <name type="common">Starlet sea anemone</name>
    <dbReference type="NCBI Taxonomy" id="45351"/>
    <lineage>
        <taxon>Eukaryota</taxon>
        <taxon>Metazoa</taxon>
        <taxon>Cnidaria</taxon>
        <taxon>Anthozoa</taxon>
        <taxon>Hexacorallia</taxon>
        <taxon>Actiniaria</taxon>
        <taxon>Edwardsiidae</taxon>
        <taxon>Nematostella</taxon>
    </lineage>
</organism>
<feature type="transmembrane region" description="Helical" evidence="7">
    <location>
        <begin position="94"/>
        <end position="115"/>
    </location>
</feature>
<evidence type="ECO:0000256" key="2">
    <source>
        <dbReference type="ARBA" id="ARBA00007467"/>
    </source>
</evidence>
<feature type="transmembrane region" description="Helical" evidence="7">
    <location>
        <begin position="261"/>
        <end position="283"/>
    </location>
</feature>
<dbReference type="SUPFAM" id="SSF103473">
    <property type="entry name" value="MFS general substrate transporter"/>
    <property type="match status" value="1"/>
</dbReference>
<dbReference type="InParanoid" id="A7RK67"/>
<keyword evidence="5 7" id="KW-1133">Transmembrane helix</keyword>
<feature type="transmembrane region" description="Helical" evidence="7">
    <location>
        <begin position="405"/>
        <end position="424"/>
    </location>
</feature>
<dbReference type="FunFam" id="1.20.1250.20:FF:001145">
    <property type="entry name" value="Battenin"/>
    <property type="match status" value="1"/>
</dbReference>
<keyword evidence="4 7" id="KW-0812">Transmembrane</keyword>
<comment type="subcellular location">
    <subcellularLocation>
        <location evidence="1">Endomembrane system</location>
        <topology evidence="1">Multi-pass membrane protein</topology>
    </subcellularLocation>
    <subcellularLocation>
        <location evidence="7">Lysosome membrane</location>
        <topology evidence="7">Multi-pass membrane protein</topology>
    </subcellularLocation>
</comment>
<feature type="transmembrane region" description="Helical" evidence="7">
    <location>
        <begin position="121"/>
        <end position="142"/>
    </location>
</feature>
<dbReference type="GO" id="GO:0051453">
    <property type="term" value="P:regulation of intracellular pH"/>
    <property type="evidence" value="ECO:0000318"/>
    <property type="project" value="GO_Central"/>
</dbReference>
<accession>A7RK67</accession>
<dbReference type="AlphaFoldDB" id="A7RK67"/>